<proteinExistence type="predicted"/>
<dbReference type="Proteomes" id="UP000243688">
    <property type="component" value="Unassembled WGS sequence"/>
</dbReference>
<protein>
    <submittedName>
        <fullName evidence="1">Uncharacterized protein</fullName>
    </submittedName>
</protein>
<dbReference type="AlphaFoldDB" id="A0A2A6E2I5"/>
<accession>A0A2A6E2I5</accession>
<dbReference type="EMBL" id="MOXJ01000002">
    <property type="protein sequence ID" value="PDO11518.1"/>
    <property type="molecule type" value="Genomic_DNA"/>
</dbReference>
<evidence type="ECO:0000313" key="1">
    <source>
        <dbReference type="EMBL" id="PDO11518.1"/>
    </source>
</evidence>
<organism evidence="1 2">
    <name type="scientific">Candidatus Reconcilbacillus cellulovorans</name>
    <dbReference type="NCBI Taxonomy" id="1906605"/>
    <lineage>
        <taxon>Bacteria</taxon>
        <taxon>Bacillati</taxon>
        <taxon>Bacillota</taxon>
        <taxon>Bacilli</taxon>
        <taxon>Bacillales</taxon>
        <taxon>Paenibacillaceae</taxon>
        <taxon>Candidatus Reconcilbacillus</taxon>
    </lineage>
</organism>
<name>A0A2A6E2I5_9BACL</name>
<reference evidence="1 2" key="1">
    <citation type="submission" date="2016-12" db="EMBL/GenBank/DDBJ databases">
        <title>Candidatus Reconcilibacillus cellulovorans genome.</title>
        <authorList>
            <person name="Kolinko S."/>
            <person name="Wu Y.-W."/>
            <person name="Tachea F."/>
            <person name="Denzel E."/>
            <person name="Hiras J."/>
            <person name="Baecker N."/>
            <person name="Chan L.J."/>
            <person name="Eichorst S.A."/>
            <person name="Frey D."/>
            <person name="Adams P.D."/>
            <person name="Pray T."/>
            <person name="Tanjore D."/>
            <person name="Petzold C.J."/>
            <person name="Gladden J.M."/>
            <person name="Simmons B.A."/>
            <person name="Singer S.W."/>
        </authorList>
    </citation>
    <scope>NUCLEOTIDE SEQUENCE [LARGE SCALE GENOMIC DNA]</scope>
    <source>
        <strain evidence="1">JTherm</strain>
    </source>
</reference>
<evidence type="ECO:0000313" key="2">
    <source>
        <dbReference type="Proteomes" id="UP000243688"/>
    </source>
</evidence>
<comment type="caution">
    <text evidence="1">The sequence shown here is derived from an EMBL/GenBank/DDBJ whole genome shotgun (WGS) entry which is preliminary data.</text>
</comment>
<gene>
    <name evidence="1" type="ORF">BLM47_01990</name>
</gene>
<sequence length="106" mass="12866">MTKYNYSPEHPYFAGTLFVEKKEKDKFFKSVFFVCGERDEVEKFEQEQKQNFRVRTYGYLFRTWEEAFEGLKKELIEWVKFSHSVDELVDSLENLKEKIKIFPKAS</sequence>